<dbReference type="Gene3D" id="3.40.80.10">
    <property type="entry name" value="Peptidoglycan recognition protein-like"/>
    <property type="match status" value="1"/>
</dbReference>
<evidence type="ECO:0000259" key="4">
    <source>
        <dbReference type="SMART" id="SM00701"/>
    </source>
</evidence>
<dbReference type="InterPro" id="IPR036505">
    <property type="entry name" value="Amidase/PGRP_sf"/>
</dbReference>
<feature type="region of interest" description="Disordered" evidence="2">
    <location>
        <begin position="383"/>
        <end position="402"/>
    </location>
</feature>
<dbReference type="SMART" id="SM00701">
    <property type="entry name" value="PGRP"/>
    <property type="match status" value="1"/>
</dbReference>
<dbReference type="CDD" id="cd06583">
    <property type="entry name" value="PGRP"/>
    <property type="match status" value="1"/>
</dbReference>
<dbReference type="InterPro" id="IPR015510">
    <property type="entry name" value="PGRP"/>
</dbReference>
<evidence type="ECO:0000313" key="5">
    <source>
        <dbReference type="EMBL" id="CAA9563744.1"/>
    </source>
</evidence>
<organism evidence="5">
    <name type="scientific">uncultured Thermomicrobiales bacterium</name>
    <dbReference type="NCBI Taxonomy" id="1645740"/>
    <lineage>
        <taxon>Bacteria</taxon>
        <taxon>Pseudomonadati</taxon>
        <taxon>Thermomicrobiota</taxon>
        <taxon>Thermomicrobia</taxon>
        <taxon>Thermomicrobiales</taxon>
        <taxon>environmental samples</taxon>
    </lineage>
</organism>
<sequence>MNDHKEAFGRRLDRRAVLSASTGLAAMALLRGGWRVPTARAVGDDDTVAGEWAEDEAQAQVVPGAEGEPRSFETETPFYAVAPHWGGEAEPGATVEISVSPDGETWSEPVLVAQADAEGGRPDRDGRRFGRLVAAQRARFVRYRAFDAAGEPTRLPRLAFTYIDASRGPRLDSLGPRLETIGQPVPGPTSPAVAPPPIVSRAAWGADESLRFGSLGEIWPVAYRSVEHVVIHHTDTANFNDPLLEMRSIYYYHAVSRGWGDIGYNYLVDFLGNVYEGRVGGEGAVAGHAAGYNEGTAGIGTIGRFDFATATPEARAGLVAITAWAGRNLDPLGVAPFNDIASLPTICAHRDVNPSGCPGDGLYEQLPAIRDDVANALAGTAPATPNPAFAPGDAVTSAVPDGTLREGPGLTFPVITQLALGEPLVVADGPATNDGLVWYQLQGATLAGWAAADLLTGAVGGPTAGTPEPDAVPFEAASGTRFVAGDAASVVDGALNLHAAAGLGTPVLVVLPDGTPVAIVGGPVEADGFVWYEIDASPYGVGWCVGDFLRRS</sequence>
<dbReference type="SMART" id="SM00287">
    <property type="entry name" value="SH3b"/>
    <property type="match status" value="2"/>
</dbReference>
<comment type="similarity">
    <text evidence="1">Belongs to the N-acetylmuramoyl-L-alanine amidase 2 family.</text>
</comment>
<name>A0A6J4UZI8_9BACT</name>
<dbReference type="EMBL" id="CADCWL010000089">
    <property type="protein sequence ID" value="CAA9563744.1"/>
    <property type="molecule type" value="Genomic_DNA"/>
</dbReference>
<dbReference type="GO" id="GO:0009253">
    <property type="term" value="P:peptidoglycan catabolic process"/>
    <property type="evidence" value="ECO:0007669"/>
    <property type="project" value="InterPro"/>
</dbReference>
<evidence type="ECO:0008006" key="6">
    <source>
        <dbReference type="Google" id="ProtNLM"/>
    </source>
</evidence>
<dbReference type="GO" id="GO:0008745">
    <property type="term" value="F:N-acetylmuramoyl-L-alanine amidase activity"/>
    <property type="evidence" value="ECO:0007669"/>
    <property type="project" value="InterPro"/>
</dbReference>
<dbReference type="InterPro" id="IPR002502">
    <property type="entry name" value="Amidase_domain"/>
</dbReference>
<accession>A0A6J4UZI8</accession>
<feature type="domain" description="SH3b" evidence="3">
    <location>
        <begin position="485"/>
        <end position="552"/>
    </location>
</feature>
<dbReference type="AlphaFoldDB" id="A0A6J4UZI8"/>
<protein>
    <recommendedName>
        <fullName evidence="6">N-acetylmuramoyl-L-alanine amidase</fullName>
    </recommendedName>
</protein>
<dbReference type="PANTHER" id="PTHR11022">
    <property type="entry name" value="PEPTIDOGLYCAN RECOGNITION PROTEIN"/>
    <property type="match status" value="1"/>
</dbReference>
<dbReference type="PROSITE" id="PS51318">
    <property type="entry name" value="TAT"/>
    <property type="match status" value="1"/>
</dbReference>
<dbReference type="PANTHER" id="PTHR11022:SF41">
    <property type="entry name" value="PEPTIDOGLYCAN-RECOGNITION PROTEIN LC-RELATED"/>
    <property type="match status" value="1"/>
</dbReference>
<feature type="domain" description="Peptidoglycan recognition protein family" evidence="4">
    <location>
        <begin position="196"/>
        <end position="350"/>
    </location>
</feature>
<gene>
    <name evidence="5" type="ORF">AVDCRST_MAG19-2048</name>
</gene>
<dbReference type="InterPro" id="IPR003646">
    <property type="entry name" value="SH3-like_bac-type"/>
</dbReference>
<evidence type="ECO:0000259" key="3">
    <source>
        <dbReference type="SMART" id="SM00287"/>
    </source>
</evidence>
<feature type="compositionally biased region" description="Low complexity" evidence="2">
    <location>
        <begin position="383"/>
        <end position="392"/>
    </location>
</feature>
<reference evidence="5" key="1">
    <citation type="submission" date="2020-02" db="EMBL/GenBank/DDBJ databases">
        <authorList>
            <person name="Meier V. D."/>
        </authorList>
    </citation>
    <scope>NUCLEOTIDE SEQUENCE</scope>
    <source>
        <strain evidence="5">AVDCRST_MAG19</strain>
    </source>
</reference>
<dbReference type="InterPro" id="IPR006311">
    <property type="entry name" value="TAT_signal"/>
</dbReference>
<dbReference type="GO" id="GO:0008270">
    <property type="term" value="F:zinc ion binding"/>
    <property type="evidence" value="ECO:0007669"/>
    <property type="project" value="InterPro"/>
</dbReference>
<dbReference type="SUPFAM" id="SSF55846">
    <property type="entry name" value="N-acetylmuramoyl-L-alanine amidase-like"/>
    <property type="match status" value="1"/>
</dbReference>
<evidence type="ECO:0000256" key="2">
    <source>
        <dbReference type="SAM" id="MobiDB-lite"/>
    </source>
</evidence>
<dbReference type="Pfam" id="PF01510">
    <property type="entry name" value="Amidase_2"/>
    <property type="match status" value="1"/>
</dbReference>
<evidence type="ECO:0000256" key="1">
    <source>
        <dbReference type="ARBA" id="ARBA00007553"/>
    </source>
</evidence>
<proteinExistence type="inferred from homology"/>
<dbReference type="InterPro" id="IPR006619">
    <property type="entry name" value="PGRP_domain_met/bac"/>
</dbReference>
<feature type="domain" description="SH3b" evidence="3">
    <location>
        <begin position="392"/>
        <end position="458"/>
    </location>
</feature>